<organism evidence="2 3">
    <name type="scientific">Brachybacterium fresconis</name>
    <dbReference type="NCBI Taxonomy" id="173363"/>
    <lineage>
        <taxon>Bacteria</taxon>
        <taxon>Bacillati</taxon>
        <taxon>Actinomycetota</taxon>
        <taxon>Actinomycetes</taxon>
        <taxon>Micrococcales</taxon>
        <taxon>Dermabacteraceae</taxon>
        <taxon>Brachybacterium</taxon>
    </lineage>
</organism>
<protein>
    <submittedName>
        <fullName evidence="2">DNA-binding MarR family transcriptional regulator</fullName>
    </submittedName>
</protein>
<dbReference type="SUPFAM" id="SSF46785">
    <property type="entry name" value="Winged helix' DNA-binding domain"/>
    <property type="match status" value="1"/>
</dbReference>
<dbReference type="EMBL" id="JAGIOC010000001">
    <property type="protein sequence ID" value="MBP2409779.1"/>
    <property type="molecule type" value="Genomic_DNA"/>
</dbReference>
<comment type="caution">
    <text evidence="2">The sequence shown here is derived from an EMBL/GenBank/DDBJ whole genome shotgun (WGS) entry which is preliminary data.</text>
</comment>
<sequence>MTTNPAPDGDLPQHLALVCSQFSRLAARRSDVGVGTVSWRVVATIERHGPLRLSEIADRERVSRPTATTVIKRLEEEGLVRREPDPSDSRSSLVSTTERGAAQLAAWRAQLAVGVGGLLDPLSAEDRATLDRAAEILARLVDDHGG</sequence>
<dbReference type="PROSITE" id="PS50995">
    <property type="entry name" value="HTH_MARR_2"/>
    <property type="match status" value="1"/>
</dbReference>
<reference evidence="2 3" key="1">
    <citation type="submission" date="2021-03" db="EMBL/GenBank/DDBJ databases">
        <title>Sequencing the genomes of 1000 actinobacteria strains.</title>
        <authorList>
            <person name="Klenk H.-P."/>
        </authorList>
    </citation>
    <scope>NUCLEOTIDE SEQUENCE [LARGE SCALE GENOMIC DNA]</scope>
    <source>
        <strain evidence="2 3">DSM 14564</strain>
    </source>
</reference>
<keyword evidence="3" id="KW-1185">Reference proteome</keyword>
<dbReference type="PANTHER" id="PTHR39515:SF2">
    <property type="entry name" value="HTH-TYPE TRANSCRIPTIONAL REGULATOR RV0880"/>
    <property type="match status" value="1"/>
</dbReference>
<dbReference type="Pfam" id="PF01047">
    <property type="entry name" value="MarR"/>
    <property type="match status" value="1"/>
</dbReference>
<dbReference type="RefSeq" id="WP_209892350.1">
    <property type="nucleotide sequence ID" value="NZ_BAAAJV010000025.1"/>
</dbReference>
<dbReference type="InterPro" id="IPR000835">
    <property type="entry name" value="HTH_MarR-typ"/>
</dbReference>
<accession>A0ABS4YLV7</accession>
<dbReference type="PANTHER" id="PTHR39515">
    <property type="entry name" value="CONSERVED PROTEIN"/>
    <property type="match status" value="1"/>
</dbReference>
<name>A0ABS4YLV7_9MICO</name>
<dbReference type="SMART" id="SM00347">
    <property type="entry name" value="HTH_MARR"/>
    <property type="match status" value="1"/>
</dbReference>
<dbReference type="InterPro" id="IPR036390">
    <property type="entry name" value="WH_DNA-bd_sf"/>
</dbReference>
<dbReference type="InterPro" id="IPR036388">
    <property type="entry name" value="WH-like_DNA-bd_sf"/>
</dbReference>
<dbReference type="GO" id="GO:0003677">
    <property type="term" value="F:DNA binding"/>
    <property type="evidence" value="ECO:0007669"/>
    <property type="project" value="UniProtKB-KW"/>
</dbReference>
<evidence type="ECO:0000259" key="1">
    <source>
        <dbReference type="PROSITE" id="PS50995"/>
    </source>
</evidence>
<dbReference type="Proteomes" id="UP000698222">
    <property type="component" value="Unassembled WGS sequence"/>
</dbReference>
<dbReference type="PRINTS" id="PR00598">
    <property type="entry name" value="HTHMARR"/>
</dbReference>
<dbReference type="CDD" id="cd00090">
    <property type="entry name" value="HTH_ARSR"/>
    <property type="match status" value="1"/>
</dbReference>
<proteinExistence type="predicted"/>
<keyword evidence="2" id="KW-0238">DNA-binding</keyword>
<dbReference type="InterPro" id="IPR052526">
    <property type="entry name" value="HTH-type_Bedaq_tolerance"/>
</dbReference>
<feature type="domain" description="HTH marR-type" evidence="1">
    <location>
        <begin position="1"/>
        <end position="142"/>
    </location>
</feature>
<dbReference type="InterPro" id="IPR011991">
    <property type="entry name" value="ArsR-like_HTH"/>
</dbReference>
<evidence type="ECO:0000313" key="2">
    <source>
        <dbReference type="EMBL" id="MBP2409779.1"/>
    </source>
</evidence>
<gene>
    <name evidence="2" type="ORF">JOF44_002682</name>
</gene>
<dbReference type="Gene3D" id="1.10.10.10">
    <property type="entry name" value="Winged helix-like DNA-binding domain superfamily/Winged helix DNA-binding domain"/>
    <property type="match status" value="1"/>
</dbReference>
<evidence type="ECO:0000313" key="3">
    <source>
        <dbReference type="Proteomes" id="UP000698222"/>
    </source>
</evidence>